<reference evidence="1 2" key="1">
    <citation type="submission" date="2016-07" db="EMBL/GenBank/DDBJ databases">
        <title>Draft genome of the white-rot fungus Obba rivulosa 3A-2.</title>
        <authorList>
            <consortium name="DOE Joint Genome Institute"/>
            <person name="Miettinen O."/>
            <person name="Riley R."/>
            <person name="Acob R."/>
            <person name="Barry K."/>
            <person name="Cullen D."/>
            <person name="De Vries R."/>
            <person name="Hainaut M."/>
            <person name="Hatakka A."/>
            <person name="Henrissat B."/>
            <person name="Hilden K."/>
            <person name="Kuo R."/>
            <person name="Labutti K."/>
            <person name="Lipzen A."/>
            <person name="Makela M.R."/>
            <person name="Sandor L."/>
            <person name="Spatafora J.W."/>
            <person name="Grigoriev I.V."/>
            <person name="Hibbett D.S."/>
        </authorList>
    </citation>
    <scope>NUCLEOTIDE SEQUENCE [LARGE SCALE GENOMIC DNA]</scope>
    <source>
        <strain evidence="1 2">3A-2</strain>
    </source>
</reference>
<protein>
    <submittedName>
        <fullName evidence="1">Uncharacterized protein</fullName>
    </submittedName>
</protein>
<accession>A0A8E2B0D5</accession>
<keyword evidence="2" id="KW-1185">Reference proteome</keyword>
<dbReference type="Proteomes" id="UP000250043">
    <property type="component" value="Unassembled WGS sequence"/>
</dbReference>
<evidence type="ECO:0000313" key="2">
    <source>
        <dbReference type="Proteomes" id="UP000250043"/>
    </source>
</evidence>
<dbReference type="EMBL" id="KV722442">
    <property type="protein sequence ID" value="OCH88845.1"/>
    <property type="molecule type" value="Genomic_DNA"/>
</dbReference>
<proteinExistence type="predicted"/>
<sequence length="60" mass="6707">MRSSAEYLPVAPPPYPNLAVQLVYVHRHVDVNVHCALLPLVLVGSNAMCPRTRDVLRNSR</sequence>
<gene>
    <name evidence="1" type="ORF">OBBRIDRAFT_794869</name>
</gene>
<evidence type="ECO:0000313" key="1">
    <source>
        <dbReference type="EMBL" id="OCH88845.1"/>
    </source>
</evidence>
<dbReference type="AlphaFoldDB" id="A0A8E2B0D5"/>
<name>A0A8E2B0D5_9APHY</name>
<organism evidence="1 2">
    <name type="scientific">Obba rivulosa</name>
    <dbReference type="NCBI Taxonomy" id="1052685"/>
    <lineage>
        <taxon>Eukaryota</taxon>
        <taxon>Fungi</taxon>
        <taxon>Dikarya</taxon>
        <taxon>Basidiomycota</taxon>
        <taxon>Agaricomycotina</taxon>
        <taxon>Agaricomycetes</taxon>
        <taxon>Polyporales</taxon>
        <taxon>Gelatoporiaceae</taxon>
        <taxon>Obba</taxon>
    </lineage>
</organism>